<dbReference type="Pfam" id="PF12158">
    <property type="entry name" value="DUF3592"/>
    <property type="match status" value="1"/>
</dbReference>
<keyword evidence="4" id="KW-1185">Reference proteome</keyword>
<evidence type="ECO:0000313" key="4">
    <source>
        <dbReference type="Proteomes" id="UP000473525"/>
    </source>
</evidence>
<keyword evidence="1" id="KW-1133">Transmembrane helix</keyword>
<protein>
    <submittedName>
        <fullName evidence="3">DUF3592 domain-containing protein</fullName>
    </submittedName>
</protein>
<dbReference type="Proteomes" id="UP000473525">
    <property type="component" value="Unassembled WGS sequence"/>
</dbReference>
<name>A0A6L6XPD2_9ACTN</name>
<evidence type="ECO:0000256" key="1">
    <source>
        <dbReference type="SAM" id="Phobius"/>
    </source>
</evidence>
<dbReference type="EMBL" id="WSEK01000004">
    <property type="protein sequence ID" value="MVQ48828.1"/>
    <property type="molecule type" value="Genomic_DNA"/>
</dbReference>
<feature type="transmembrane region" description="Helical" evidence="1">
    <location>
        <begin position="58"/>
        <end position="80"/>
    </location>
</feature>
<reference evidence="3 4" key="1">
    <citation type="submission" date="2019-12" db="EMBL/GenBank/DDBJ databases">
        <authorList>
            <person name="Huq M.A."/>
        </authorList>
    </citation>
    <scope>NUCLEOTIDE SEQUENCE [LARGE SCALE GENOMIC DNA]</scope>
    <source>
        <strain evidence="3 4">MAH-18</strain>
    </source>
</reference>
<keyword evidence="1" id="KW-0812">Transmembrane</keyword>
<organism evidence="3 4">
    <name type="scientific">Nocardioides agri</name>
    <dbReference type="NCBI Taxonomy" id="2682843"/>
    <lineage>
        <taxon>Bacteria</taxon>
        <taxon>Bacillati</taxon>
        <taxon>Actinomycetota</taxon>
        <taxon>Actinomycetes</taxon>
        <taxon>Propionibacteriales</taxon>
        <taxon>Nocardioidaceae</taxon>
        <taxon>Nocardioides</taxon>
    </lineage>
</organism>
<feature type="transmembrane region" description="Helical" evidence="1">
    <location>
        <begin position="183"/>
        <end position="209"/>
    </location>
</feature>
<evidence type="ECO:0000259" key="2">
    <source>
        <dbReference type="Pfam" id="PF12158"/>
    </source>
</evidence>
<comment type="caution">
    <text evidence="3">The sequence shown here is derived from an EMBL/GenBank/DDBJ whole genome shotgun (WGS) entry which is preliminary data.</text>
</comment>
<dbReference type="AlphaFoldDB" id="A0A6L6XPD2"/>
<accession>A0A6L6XPD2</accession>
<feature type="domain" description="DUF3592" evidence="2">
    <location>
        <begin position="99"/>
        <end position="167"/>
    </location>
</feature>
<dbReference type="InterPro" id="IPR021994">
    <property type="entry name" value="DUF3592"/>
</dbReference>
<gene>
    <name evidence="3" type="ORF">GON03_06505</name>
</gene>
<proteinExistence type="predicted"/>
<keyword evidence="1" id="KW-0472">Membrane</keyword>
<sequence length="211" mass="22914">MVAGRGVRLRARRPALVHDQRDEVVVPAVRPAARDHRRRDQAGVRRAADRGRRVKIHYVPTVLLLGSAVLLLVVGALLFLKGRSTRRSAEKFRGRAVPTRATVVAIEAKDLSLRGEPDTRYFPRVRFTPDRGGEAVEAQTLTDVPGPPPRVGDELEVAYDPERPERVDVAATAGSAEGAGRTWFVLGSLVAVVALGVAGAWLVLVLVVWTS</sequence>
<evidence type="ECO:0000313" key="3">
    <source>
        <dbReference type="EMBL" id="MVQ48828.1"/>
    </source>
</evidence>